<dbReference type="EMBL" id="JACVVK020000296">
    <property type="protein sequence ID" value="KAK7479723.1"/>
    <property type="molecule type" value="Genomic_DNA"/>
</dbReference>
<comment type="caution">
    <text evidence="1">The sequence shown here is derived from an EMBL/GenBank/DDBJ whole genome shotgun (WGS) entry which is preliminary data.</text>
</comment>
<reference evidence="1 2" key="1">
    <citation type="journal article" date="2023" name="Sci. Data">
        <title>Genome assembly of the Korean intertidal mud-creeper Batillaria attramentaria.</title>
        <authorList>
            <person name="Patra A.K."/>
            <person name="Ho P.T."/>
            <person name="Jun S."/>
            <person name="Lee S.J."/>
            <person name="Kim Y."/>
            <person name="Won Y.J."/>
        </authorList>
    </citation>
    <scope>NUCLEOTIDE SEQUENCE [LARGE SCALE GENOMIC DNA]</scope>
    <source>
        <strain evidence="1">Wonlab-2016</strain>
    </source>
</reference>
<dbReference type="AlphaFoldDB" id="A0ABD0JXT2"/>
<evidence type="ECO:0000313" key="1">
    <source>
        <dbReference type="EMBL" id="KAK7479723.1"/>
    </source>
</evidence>
<organism evidence="1 2">
    <name type="scientific">Batillaria attramentaria</name>
    <dbReference type="NCBI Taxonomy" id="370345"/>
    <lineage>
        <taxon>Eukaryota</taxon>
        <taxon>Metazoa</taxon>
        <taxon>Spiralia</taxon>
        <taxon>Lophotrochozoa</taxon>
        <taxon>Mollusca</taxon>
        <taxon>Gastropoda</taxon>
        <taxon>Caenogastropoda</taxon>
        <taxon>Sorbeoconcha</taxon>
        <taxon>Cerithioidea</taxon>
        <taxon>Batillariidae</taxon>
        <taxon>Batillaria</taxon>
    </lineage>
</organism>
<proteinExistence type="predicted"/>
<sequence length="115" mass="12939">MSSVLFELFQRLTTKHRNLQSTINVFASTTVRRFIASASVNQQRKQKPNNSEISSKSLDAEMRFWATEAMTPITPQSALPTRQSTSDISVQSLAFTLALNSTVIDRKALFSRPLF</sequence>
<accession>A0ABD0JXT2</accession>
<evidence type="ECO:0000313" key="2">
    <source>
        <dbReference type="Proteomes" id="UP001519460"/>
    </source>
</evidence>
<keyword evidence="2" id="KW-1185">Reference proteome</keyword>
<protein>
    <submittedName>
        <fullName evidence="1">Uncharacterized protein</fullName>
    </submittedName>
</protein>
<dbReference type="Proteomes" id="UP001519460">
    <property type="component" value="Unassembled WGS sequence"/>
</dbReference>
<name>A0ABD0JXT2_9CAEN</name>
<gene>
    <name evidence="1" type="ORF">BaRGS_00028999</name>
</gene>